<gene>
    <name evidence="11" type="ORF">Cyrtocomes_00686</name>
</gene>
<dbReference type="SUPFAM" id="SSF48256">
    <property type="entry name" value="Citrate synthase"/>
    <property type="match status" value="1"/>
</dbReference>
<evidence type="ECO:0000256" key="3">
    <source>
        <dbReference type="ARBA" id="ARBA00022134"/>
    </source>
</evidence>
<evidence type="ECO:0000313" key="11">
    <source>
        <dbReference type="EMBL" id="MDZ5762307.1"/>
    </source>
</evidence>
<dbReference type="CDD" id="cd06114">
    <property type="entry name" value="EcCS_like"/>
    <property type="match status" value="1"/>
</dbReference>
<dbReference type="Gene3D" id="2.20.28.60">
    <property type="match status" value="1"/>
</dbReference>
<dbReference type="InterPro" id="IPR024176">
    <property type="entry name" value="Citrate_synthase_bac-typ"/>
</dbReference>
<dbReference type="Proteomes" id="UP001293791">
    <property type="component" value="Unassembled WGS sequence"/>
</dbReference>
<comment type="catalytic activity">
    <reaction evidence="6 9">
        <text>oxaloacetate + acetyl-CoA + H2O = citrate + CoA + H(+)</text>
        <dbReference type="Rhea" id="RHEA:16845"/>
        <dbReference type="ChEBI" id="CHEBI:15377"/>
        <dbReference type="ChEBI" id="CHEBI:15378"/>
        <dbReference type="ChEBI" id="CHEBI:16452"/>
        <dbReference type="ChEBI" id="CHEBI:16947"/>
        <dbReference type="ChEBI" id="CHEBI:57287"/>
        <dbReference type="ChEBI" id="CHEBI:57288"/>
        <dbReference type="EC" id="2.3.3.16"/>
    </reaction>
</comment>
<dbReference type="InterPro" id="IPR036969">
    <property type="entry name" value="Citrate_synthase_sf"/>
</dbReference>
<dbReference type="PRINTS" id="PR00143">
    <property type="entry name" value="CITRTSNTHASE"/>
</dbReference>
<accession>A0ABU5L8C6</accession>
<evidence type="ECO:0000256" key="9">
    <source>
        <dbReference type="RuleBase" id="RU003370"/>
    </source>
</evidence>
<dbReference type="PANTHER" id="PTHR42871">
    <property type="entry name" value="CITRATE SYNTHASE"/>
    <property type="match status" value="1"/>
</dbReference>
<dbReference type="InterPro" id="IPR010953">
    <property type="entry name" value="Citrate_synthase_typ-I"/>
</dbReference>
<evidence type="ECO:0000256" key="6">
    <source>
        <dbReference type="ARBA" id="ARBA00049288"/>
    </source>
</evidence>
<evidence type="ECO:0000256" key="10">
    <source>
        <dbReference type="RuleBase" id="RU003406"/>
    </source>
</evidence>
<dbReference type="InterPro" id="IPR002020">
    <property type="entry name" value="Citrate_synthase"/>
</dbReference>
<dbReference type="NCBIfam" id="NF004126">
    <property type="entry name" value="PRK05614.1"/>
    <property type="match status" value="1"/>
</dbReference>
<comment type="similarity">
    <text evidence="2 8 10">Belongs to the citrate synthase family.</text>
</comment>
<comment type="pathway">
    <text evidence="1 9">Carbohydrate metabolism; tricarboxylic acid cycle; isocitrate from oxaloacetate: step 1/2.</text>
</comment>
<evidence type="ECO:0000256" key="4">
    <source>
        <dbReference type="ARBA" id="ARBA00022532"/>
    </source>
</evidence>
<evidence type="ECO:0000256" key="7">
    <source>
        <dbReference type="NCBIfam" id="TIGR01798"/>
    </source>
</evidence>
<dbReference type="Pfam" id="PF00285">
    <property type="entry name" value="Citrate_synt"/>
    <property type="match status" value="1"/>
</dbReference>
<evidence type="ECO:0000313" key="12">
    <source>
        <dbReference type="Proteomes" id="UP001293791"/>
    </source>
</evidence>
<keyword evidence="5 8" id="KW-0808">Transferase</keyword>
<dbReference type="PIRSF" id="PIRSF001369">
    <property type="entry name" value="Citrate_synth"/>
    <property type="match status" value="1"/>
</dbReference>
<evidence type="ECO:0000256" key="8">
    <source>
        <dbReference type="PIRNR" id="PIRNR001369"/>
    </source>
</evidence>
<dbReference type="PANTHER" id="PTHR42871:SF1">
    <property type="entry name" value="CITRATE SYNTHASE"/>
    <property type="match status" value="1"/>
</dbReference>
<evidence type="ECO:0000256" key="5">
    <source>
        <dbReference type="ARBA" id="ARBA00022679"/>
    </source>
</evidence>
<dbReference type="Gene3D" id="1.10.580.10">
    <property type="entry name" value="Citrate Synthase, domain 1"/>
    <property type="match status" value="1"/>
</dbReference>
<comment type="caution">
    <text evidence="11">The sequence shown here is derived from an EMBL/GenBank/DDBJ whole genome shotgun (WGS) entry which is preliminary data.</text>
</comment>
<evidence type="ECO:0000256" key="1">
    <source>
        <dbReference type="ARBA" id="ARBA00004751"/>
    </source>
</evidence>
<sequence>MKNPENAHIKIDGLEYDIKLPVVQGSDGTRAIDIRDLYKNSGVLTYDPGFMSTAACKSSITYIDGDKGILRHAGYDISYLVKSHDFMDICFLLLNGNLPNDAEKSLFVEKVKRHYMVHEQVKLLYRGFPRNSHPMALMVAAAASLSAFYHDKTSVELEEERNEAAIMLIAKIPVLAAMAHKYSVGYPFVFPSKSMGYAENFLHMMFSTPMDEFVASPNQARALEELLILHADHEQNASTSTVRLAGSTRANIFAVVGAGISSLWGPAHGGANEAVIHMLQEIGHESRIPEYIKKAKNKDDPFRLMGFGHRIYKNYDPRSVSIRETCMRLLNELNINDPLLDIALKLQELALEDEYFIERKLYPNVDFYSGIVYRALGIPTSMFTVMFAVARTAGWVAQWKEMIEDPDQKIGRPRQVFTGIYKRD</sequence>
<reference evidence="11 12" key="1">
    <citation type="submission" date="2023-02" db="EMBL/GenBank/DDBJ databases">
        <title>Host association and intracellularity evolved multiple times independently in the Rickettsiales.</title>
        <authorList>
            <person name="Castelli M."/>
            <person name="Nardi T."/>
            <person name="Gammuto L."/>
            <person name="Bellinzona G."/>
            <person name="Sabaneyeva E."/>
            <person name="Potekhin A."/>
            <person name="Serra V."/>
            <person name="Petroni G."/>
            <person name="Sassera D."/>
        </authorList>
    </citation>
    <scope>NUCLEOTIDE SEQUENCE [LARGE SCALE GENOMIC DNA]</scope>
    <source>
        <strain evidence="11 12">BOD18</strain>
    </source>
</reference>
<name>A0ABU5L8C6_9RICK</name>
<keyword evidence="12" id="KW-1185">Reference proteome</keyword>
<dbReference type="EMBL" id="JARGYT010000036">
    <property type="protein sequence ID" value="MDZ5762307.1"/>
    <property type="molecule type" value="Genomic_DNA"/>
</dbReference>
<organism evidence="11 12">
    <name type="scientific">Candidatus Cyrtobacter comes</name>
    <dbReference type="NCBI Taxonomy" id="675776"/>
    <lineage>
        <taxon>Bacteria</taxon>
        <taxon>Pseudomonadati</taxon>
        <taxon>Pseudomonadota</taxon>
        <taxon>Alphaproteobacteria</taxon>
        <taxon>Rickettsiales</taxon>
        <taxon>Candidatus Midichloriaceae</taxon>
        <taxon>Candidatus Cyrtobacter</taxon>
    </lineage>
</organism>
<dbReference type="PROSITE" id="PS00480">
    <property type="entry name" value="CITRATE_SYNTHASE"/>
    <property type="match status" value="1"/>
</dbReference>
<proteinExistence type="inferred from homology"/>
<evidence type="ECO:0000256" key="2">
    <source>
        <dbReference type="ARBA" id="ARBA00010566"/>
    </source>
</evidence>
<dbReference type="NCBIfam" id="TIGR01798">
    <property type="entry name" value="cit_synth_I"/>
    <property type="match status" value="1"/>
</dbReference>
<dbReference type="RefSeq" id="WP_322497776.1">
    <property type="nucleotide sequence ID" value="NZ_JARGYT010000036.1"/>
</dbReference>
<protein>
    <recommendedName>
        <fullName evidence="3 7">Citrate synthase</fullName>
    </recommendedName>
</protein>
<keyword evidence="4 9" id="KW-0816">Tricarboxylic acid cycle</keyword>
<dbReference type="InterPro" id="IPR019810">
    <property type="entry name" value="Citrate_synthase_AS"/>
</dbReference>
<dbReference type="InterPro" id="IPR016142">
    <property type="entry name" value="Citrate_synth-like_lrg_a-sub"/>
</dbReference>
<dbReference type="InterPro" id="IPR016143">
    <property type="entry name" value="Citrate_synth-like_sm_a-sub"/>
</dbReference>
<dbReference type="Gene3D" id="1.10.230.10">
    <property type="entry name" value="Cytochrome P450-Terp, domain 2"/>
    <property type="match status" value="1"/>
</dbReference>